<accession>A0AAD6S0A2</accession>
<evidence type="ECO:0000256" key="1">
    <source>
        <dbReference type="SAM" id="MobiDB-lite"/>
    </source>
</evidence>
<dbReference type="EMBL" id="JARJCM010000346">
    <property type="protein sequence ID" value="KAJ7018272.1"/>
    <property type="molecule type" value="Genomic_DNA"/>
</dbReference>
<dbReference type="Proteomes" id="UP001218188">
    <property type="component" value="Unassembled WGS sequence"/>
</dbReference>
<gene>
    <name evidence="2" type="ORF">C8F04DRAFT_1277856</name>
</gene>
<dbReference type="AlphaFoldDB" id="A0AAD6S0A2"/>
<comment type="caution">
    <text evidence="2">The sequence shown here is derived from an EMBL/GenBank/DDBJ whole genome shotgun (WGS) entry which is preliminary data.</text>
</comment>
<evidence type="ECO:0000313" key="3">
    <source>
        <dbReference type="Proteomes" id="UP001218188"/>
    </source>
</evidence>
<reference evidence="2" key="1">
    <citation type="submission" date="2023-03" db="EMBL/GenBank/DDBJ databases">
        <title>Massive genome expansion in bonnet fungi (Mycena s.s.) driven by repeated elements and novel gene families across ecological guilds.</title>
        <authorList>
            <consortium name="Lawrence Berkeley National Laboratory"/>
            <person name="Harder C.B."/>
            <person name="Miyauchi S."/>
            <person name="Viragh M."/>
            <person name="Kuo A."/>
            <person name="Thoen E."/>
            <person name="Andreopoulos B."/>
            <person name="Lu D."/>
            <person name="Skrede I."/>
            <person name="Drula E."/>
            <person name="Henrissat B."/>
            <person name="Morin E."/>
            <person name="Kohler A."/>
            <person name="Barry K."/>
            <person name="LaButti K."/>
            <person name="Morin E."/>
            <person name="Salamov A."/>
            <person name="Lipzen A."/>
            <person name="Mereny Z."/>
            <person name="Hegedus B."/>
            <person name="Baldrian P."/>
            <person name="Stursova M."/>
            <person name="Weitz H."/>
            <person name="Taylor A."/>
            <person name="Grigoriev I.V."/>
            <person name="Nagy L.G."/>
            <person name="Martin F."/>
            <person name="Kauserud H."/>
        </authorList>
    </citation>
    <scope>NUCLEOTIDE SEQUENCE</scope>
    <source>
        <strain evidence="2">CBHHK200</strain>
    </source>
</reference>
<organism evidence="2 3">
    <name type="scientific">Mycena alexandri</name>
    <dbReference type="NCBI Taxonomy" id="1745969"/>
    <lineage>
        <taxon>Eukaryota</taxon>
        <taxon>Fungi</taxon>
        <taxon>Dikarya</taxon>
        <taxon>Basidiomycota</taxon>
        <taxon>Agaricomycotina</taxon>
        <taxon>Agaricomycetes</taxon>
        <taxon>Agaricomycetidae</taxon>
        <taxon>Agaricales</taxon>
        <taxon>Marasmiineae</taxon>
        <taxon>Mycenaceae</taxon>
        <taxon>Mycena</taxon>
    </lineage>
</organism>
<protein>
    <submittedName>
        <fullName evidence="2">Uncharacterized protein</fullName>
    </submittedName>
</protein>
<evidence type="ECO:0000313" key="2">
    <source>
        <dbReference type="EMBL" id="KAJ7018272.1"/>
    </source>
</evidence>
<feature type="region of interest" description="Disordered" evidence="1">
    <location>
        <begin position="25"/>
        <end position="46"/>
    </location>
</feature>
<sequence>MDNSSDNSTAGMRTEAGVIQMTNGQQYTAPPTRGFPHPECIESPLRNTTDRNRADWTEEKGPKGLVRVYRAKYAANTRDTVSKLTYVIPKLVDVPKVIISPPTARDELEERLPAPWNFLITGISAEALKKLTDQGWWSTPTITFYVFDNNTPLPRYIMMLQNLCTGTDNEACKFVVRLVKDQLKSLKEASEFLIKHSSDPKEAEGALNTIEAKPLEIALPGPDGGTDLVRNIYFTPPTSIDFHRLLEWCSAARKLTYDSRRHGTGVPRVGRDQFFCIGCKGYDHPHWPLPSPASCWMVRGRGQFGVR</sequence>
<name>A0AAD6S0A2_9AGAR</name>
<proteinExistence type="predicted"/>
<keyword evidence="3" id="KW-1185">Reference proteome</keyword>